<dbReference type="InterPro" id="IPR043128">
    <property type="entry name" value="Rev_trsase/Diguanyl_cyclase"/>
</dbReference>
<dbReference type="GO" id="GO:0003824">
    <property type="term" value="F:catalytic activity"/>
    <property type="evidence" value="ECO:0007669"/>
    <property type="project" value="InterPro"/>
</dbReference>
<keyword evidence="3" id="KW-1185">Reference proteome</keyword>
<dbReference type="SUPFAM" id="SSF56672">
    <property type="entry name" value="DNA/RNA polymerases"/>
    <property type="match status" value="1"/>
</dbReference>
<dbReference type="Gene3D" id="3.60.10.10">
    <property type="entry name" value="Endonuclease/exonuclease/phosphatase"/>
    <property type="match status" value="1"/>
</dbReference>
<dbReference type="SUPFAM" id="SSF56219">
    <property type="entry name" value="DNase I-like"/>
    <property type="match status" value="1"/>
</dbReference>
<evidence type="ECO:0000313" key="3">
    <source>
        <dbReference type="Proteomes" id="UP001153954"/>
    </source>
</evidence>
<name>A0AAU9VCI7_EUPED</name>
<dbReference type="Pfam" id="PF03372">
    <property type="entry name" value="Exo_endo_phos"/>
    <property type="match status" value="1"/>
</dbReference>
<dbReference type="CDD" id="cd01650">
    <property type="entry name" value="RT_nLTR_like"/>
    <property type="match status" value="1"/>
</dbReference>
<gene>
    <name evidence="2" type="ORF">EEDITHA_LOCUS21930</name>
</gene>
<dbReference type="Proteomes" id="UP001153954">
    <property type="component" value="Unassembled WGS sequence"/>
</dbReference>
<dbReference type="EMBL" id="CAKOGL010000031">
    <property type="protein sequence ID" value="CAH2107947.1"/>
    <property type="molecule type" value="Genomic_DNA"/>
</dbReference>
<proteinExistence type="predicted"/>
<reference evidence="2" key="1">
    <citation type="submission" date="2022-03" db="EMBL/GenBank/DDBJ databases">
        <authorList>
            <person name="Tunstrom K."/>
        </authorList>
    </citation>
    <scope>NUCLEOTIDE SEQUENCE</scope>
</reference>
<dbReference type="InterPro" id="IPR043502">
    <property type="entry name" value="DNA/RNA_pol_sf"/>
</dbReference>
<feature type="domain" description="Reverse transcriptase" evidence="1">
    <location>
        <begin position="581"/>
        <end position="846"/>
    </location>
</feature>
<organism evidence="2 3">
    <name type="scientific">Euphydryas editha</name>
    <name type="common">Edith's checkerspot</name>
    <dbReference type="NCBI Taxonomy" id="104508"/>
    <lineage>
        <taxon>Eukaryota</taxon>
        <taxon>Metazoa</taxon>
        <taxon>Ecdysozoa</taxon>
        <taxon>Arthropoda</taxon>
        <taxon>Hexapoda</taxon>
        <taxon>Insecta</taxon>
        <taxon>Pterygota</taxon>
        <taxon>Neoptera</taxon>
        <taxon>Endopterygota</taxon>
        <taxon>Lepidoptera</taxon>
        <taxon>Glossata</taxon>
        <taxon>Ditrysia</taxon>
        <taxon>Papilionoidea</taxon>
        <taxon>Nymphalidae</taxon>
        <taxon>Nymphalinae</taxon>
        <taxon>Euphydryas</taxon>
    </lineage>
</organism>
<dbReference type="Pfam" id="PF00078">
    <property type="entry name" value="RVT_1"/>
    <property type="match status" value="1"/>
</dbReference>
<dbReference type="CDD" id="cd09076">
    <property type="entry name" value="L1-EN"/>
    <property type="match status" value="1"/>
</dbReference>
<protein>
    <recommendedName>
        <fullName evidence="1">Reverse transcriptase domain-containing protein</fullName>
    </recommendedName>
</protein>
<dbReference type="GO" id="GO:0071897">
    <property type="term" value="P:DNA biosynthetic process"/>
    <property type="evidence" value="ECO:0007669"/>
    <property type="project" value="UniProtKB-ARBA"/>
</dbReference>
<dbReference type="InterPro" id="IPR000477">
    <property type="entry name" value="RT_dom"/>
</dbReference>
<dbReference type="InterPro" id="IPR036691">
    <property type="entry name" value="Endo/exonu/phosph_ase_sf"/>
</dbReference>
<dbReference type="AlphaFoldDB" id="A0AAU9VCI7"/>
<dbReference type="PANTHER" id="PTHR47027">
    <property type="entry name" value="REVERSE TRANSCRIPTASE DOMAIN-CONTAINING PROTEIN"/>
    <property type="match status" value="1"/>
</dbReference>
<dbReference type="Gene3D" id="3.30.70.270">
    <property type="match status" value="1"/>
</dbReference>
<accession>A0AAU9VCI7</accession>
<evidence type="ECO:0000259" key="1">
    <source>
        <dbReference type="PROSITE" id="PS50878"/>
    </source>
</evidence>
<dbReference type="PANTHER" id="PTHR47027:SF20">
    <property type="entry name" value="REVERSE TRANSCRIPTASE-LIKE PROTEIN WITH RNA-DIRECTED DNA POLYMERASE DOMAIN"/>
    <property type="match status" value="1"/>
</dbReference>
<dbReference type="PROSITE" id="PS50878">
    <property type="entry name" value="RT_POL"/>
    <property type="match status" value="1"/>
</dbReference>
<evidence type="ECO:0000313" key="2">
    <source>
        <dbReference type="EMBL" id="CAH2107947.1"/>
    </source>
</evidence>
<sequence length="1033" mass="120603">MITKKEKDLKHQVQVMQTRPLIKSKGKMHFSSCAKDLIHCQTRKLIETNALKTGYSIQLNKPQRINHLPPRLVPAGDLDRHPLTKRCKVYNVATLNTRTLRTHENLLELENALKNIKYDILGISEMRRLDEKIEEYTDYILYQKGKIAGQYGVGFLIKRHLRQYIQEIIGISDRLAILNVKLPNYKKTWSIIQVYAPTEQAEQSILDLFYEDLSLTIQKYMDNYIILMGDFNAQVGARLNPDEYTLGTFGHGKRSRNGQRLVEFLMEHNLVILNSIFKKKPNNKWTWMSPDGTYKNEIDYIITNHPKVFTDTNVITKLNFNTNHRMVRSSFKMAPEKISRKHIKLNVHNQSRVTYNQSETNYQGIIKQINDTTDPIQKYEILEKHLKNYCTANKYQKTQKYQLSDETLQLIDKRKECITQQTKKENIKKIAEISKKIKESIRKDRKTKRLKTLECHIQRIGGTKKALKELREAGKCWIPKLKRKGKPITNRTNIKELATHFFTQLYADQDKNTDKDTVNTHNLTTHITKTDPVPEILPCEVEKAIKSQKIEKSPGPDNISNELMKGTVAELTPILTNIFNSILTSGSIPKQWAKSHIILIHKKGDKEDIENYRPISLMSNVYKVLAKIILDRLSPILDEQQPVEQAGFRRGFSTIDHIHTVKQILEKYNEYNKNVYIAFIDYAKAFDSLSHNHIWDTLEHQGIPTIYTNIVKNIYAHSQASIQLETLGKDFPIRRGVRQGDPLSPKLFSAVLENIFRKLNWEDFGLNINGSKLNHLRFADDLILFEEKPDILEQMIQSLNEESEKVGLKMNLTKTKVMTNSIKVDITVSGAILEFVNEYTYLGQLISPKDITVKEINARIATGWKKFWSLKEIMKSQDLGIALKRKTFNTCILPCLTYGCETWALTNSLRDKLAKCQRAMERSIVGTKRRDRFRNTDIRMKTKLTDILLRVDQQKWRWTGHMMRDKHGKWCKAVSEWYPRDGKRSRGRQCIRWEDDIKMTAGPKWRRITQDRPQWKLLEEAYVKRHTEIRDIL</sequence>
<comment type="caution">
    <text evidence="2">The sequence shown here is derived from an EMBL/GenBank/DDBJ whole genome shotgun (WGS) entry which is preliminary data.</text>
</comment>
<dbReference type="InterPro" id="IPR005135">
    <property type="entry name" value="Endo/exonuclease/phosphatase"/>
</dbReference>